<protein>
    <submittedName>
        <fullName evidence="4">GNAT family N-acetyltransferase</fullName>
    </submittedName>
</protein>
<feature type="domain" description="N-acetyltransferase" evidence="3">
    <location>
        <begin position="8"/>
        <end position="133"/>
    </location>
</feature>
<dbReference type="EMBL" id="CP089983">
    <property type="protein sequence ID" value="WXB06065.1"/>
    <property type="molecule type" value="Genomic_DNA"/>
</dbReference>
<dbReference type="InterPro" id="IPR000182">
    <property type="entry name" value="GNAT_dom"/>
</dbReference>
<evidence type="ECO:0000259" key="3">
    <source>
        <dbReference type="PROSITE" id="PS51186"/>
    </source>
</evidence>
<evidence type="ECO:0000256" key="2">
    <source>
        <dbReference type="ARBA" id="ARBA00023315"/>
    </source>
</evidence>
<dbReference type="Gene3D" id="3.40.630.30">
    <property type="match status" value="1"/>
</dbReference>
<dbReference type="InterPro" id="IPR045039">
    <property type="entry name" value="NSI-like"/>
</dbReference>
<sequence>MEQRDDVVVFAAGSAPTDEEIHALFAASWPNHEPRSFRPILARSLTWVTARRRGHLVAFVNVVGDGGLHAFILDTTVHPNERRRGLGVRIVRYAAEEARRLGAAWLHVDYEAHLQSFYERCGFGPTAAGLMRL</sequence>
<dbReference type="PANTHER" id="PTHR43626:SF4">
    <property type="entry name" value="GCN5-RELATED N-ACETYLTRANSFERASE 2, CHLOROPLASTIC"/>
    <property type="match status" value="1"/>
</dbReference>
<evidence type="ECO:0000313" key="5">
    <source>
        <dbReference type="Proteomes" id="UP001374803"/>
    </source>
</evidence>
<evidence type="ECO:0000313" key="4">
    <source>
        <dbReference type="EMBL" id="WXB06065.1"/>
    </source>
</evidence>
<name>A0ABZ2L5K8_9BACT</name>
<keyword evidence="1" id="KW-0808">Transferase</keyword>
<dbReference type="Proteomes" id="UP001374803">
    <property type="component" value="Chromosome"/>
</dbReference>
<dbReference type="Pfam" id="PF00583">
    <property type="entry name" value="Acetyltransf_1"/>
    <property type="match status" value="1"/>
</dbReference>
<keyword evidence="5" id="KW-1185">Reference proteome</keyword>
<organism evidence="4 5">
    <name type="scientific">Pendulispora rubella</name>
    <dbReference type="NCBI Taxonomy" id="2741070"/>
    <lineage>
        <taxon>Bacteria</taxon>
        <taxon>Pseudomonadati</taxon>
        <taxon>Myxococcota</taxon>
        <taxon>Myxococcia</taxon>
        <taxon>Myxococcales</taxon>
        <taxon>Sorangiineae</taxon>
        <taxon>Pendulisporaceae</taxon>
        <taxon>Pendulispora</taxon>
    </lineage>
</organism>
<gene>
    <name evidence="4" type="ORF">LVJ94_02150</name>
</gene>
<dbReference type="PANTHER" id="PTHR43626">
    <property type="entry name" value="ACYL-COA N-ACYLTRANSFERASE"/>
    <property type="match status" value="1"/>
</dbReference>
<accession>A0ABZ2L5K8</accession>
<dbReference type="SUPFAM" id="SSF55729">
    <property type="entry name" value="Acyl-CoA N-acyltransferases (Nat)"/>
    <property type="match status" value="1"/>
</dbReference>
<evidence type="ECO:0000256" key="1">
    <source>
        <dbReference type="ARBA" id="ARBA00022679"/>
    </source>
</evidence>
<reference evidence="4" key="1">
    <citation type="submission" date="2021-12" db="EMBL/GenBank/DDBJ databases">
        <title>Discovery of the Pendulisporaceae a myxobacterial family with distinct sporulation behavior and unique specialized metabolism.</title>
        <authorList>
            <person name="Garcia R."/>
            <person name="Popoff A."/>
            <person name="Bader C.D."/>
            <person name="Loehr J."/>
            <person name="Walesch S."/>
            <person name="Walt C."/>
            <person name="Boldt J."/>
            <person name="Bunk B."/>
            <person name="Haeckl F.J.F.P.J."/>
            <person name="Gunesch A.P."/>
            <person name="Birkelbach J."/>
            <person name="Nuebel U."/>
            <person name="Pietschmann T."/>
            <person name="Bach T."/>
            <person name="Mueller R."/>
        </authorList>
    </citation>
    <scope>NUCLEOTIDE SEQUENCE</scope>
    <source>
        <strain evidence="4">MSr11367</strain>
    </source>
</reference>
<keyword evidence="2" id="KW-0012">Acyltransferase</keyword>
<dbReference type="RefSeq" id="WP_394835715.1">
    <property type="nucleotide sequence ID" value="NZ_CP089929.1"/>
</dbReference>
<dbReference type="InterPro" id="IPR016181">
    <property type="entry name" value="Acyl_CoA_acyltransferase"/>
</dbReference>
<dbReference type="PROSITE" id="PS51186">
    <property type="entry name" value="GNAT"/>
    <property type="match status" value="1"/>
</dbReference>
<dbReference type="CDD" id="cd04301">
    <property type="entry name" value="NAT_SF"/>
    <property type="match status" value="1"/>
</dbReference>
<proteinExistence type="predicted"/>